<dbReference type="NCBIfam" id="NF041390">
    <property type="entry name" value="TadE_Rv3655c"/>
    <property type="match status" value="1"/>
</dbReference>
<gene>
    <name evidence="2" type="ORF">APS60_01255</name>
</gene>
<protein>
    <recommendedName>
        <fullName evidence="4">Pilus assembly protein TadE</fullName>
    </recommendedName>
</protein>
<keyword evidence="1" id="KW-0812">Transmembrane</keyword>
<name>A0AA44U6F8_CUTAC</name>
<evidence type="ECO:0000313" key="3">
    <source>
        <dbReference type="Proteomes" id="UP000223982"/>
    </source>
</evidence>
<dbReference type="EMBL" id="LKVB01000002">
    <property type="protein sequence ID" value="PHJ28436.1"/>
    <property type="molecule type" value="Genomic_DNA"/>
</dbReference>
<keyword evidence="1" id="KW-0472">Membrane</keyword>
<dbReference type="KEGG" id="cacn:RN83_01660"/>
<reference evidence="2 3" key="1">
    <citation type="submission" date="2017-02" db="EMBL/GenBank/DDBJ databases">
        <title>Prevalence of linear plasmids in Propionibacterium acnes isolates obtained from cancerous prostatic tissue.</title>
        <authorList>
            <person name="Davidsson S."/>
            <person name="Bruggemann H."/>
        </authorList>
    </citation>
    <scope>NUCLEOTIDE SEQUENCE [LARGE SCALE GENOMIC DNA]</scope>
    <source>
        <strain evidence="2 3">09-9</strain>
    </source>
</reference>
<sequence>MVTVEMAVSLIAATLVVATSCWVVGLVVVEDACRTTAAQVARQVARGDTASAWQAESNAPTGAKVSTTTSGGWVNVTVEVDRSLGRIGPVHLRGQARSPMEPGQT</sequence>
<evidence type="ECO:0008006" key="4">
    <source>
        <dbReference type="Google" id="ProtNLM"/>
    </source>
</evidence>
<accession>A0AA44U6F8</accession>
<dbReference type="InterPro" id="IPR049790">
    <property type="entry name" value="Rv3655c/TadE"/>
</dbReference>
<keyword evidence="1" id="KW-1133">Transmembrane helix</keyword>
<comment type="caution">
    <text evidence="2">The sequence shown here is derived from an EMBL/GenBank/DDBJ whole genome shotgun (WGS) entry which is preliminary data.</text>
</comment>
<evidence type="ECO:0000256" key="1">
    <source>
        <dbReference type="SAM" id="Phobius"/>
    </source>
</evidence>
<evidence type="ECO:0000313" key="2">
    <source>
        <dbReference type="EMBL" id="PHJ28436.1"/>
    </source>
</evidence>
<dbReference type="AlphaFoldDB" id="A0AA44U6F8"/>
<dbReference type="Proteomes" id="UP000223982">
    <property type="component" value="Unassembled WGS sequence"/>
</dbReference>
<organism evidence="2 3">
    <name type="scientific">Cutibacterium acnes</name>
    <name type="common">Propionibacterium acnes</name>
    <dbReference type="NCBI Taxonomy" id="1747"/>
    <lineage>
        <taxon>Bacteria</taxon>
        <taxon>Bacillati</taxon>
        <taxon>Actinomycetota</taxon>
        <taxon>Actinomycetes</taxon>
        <taxon>Propionibacteriales</taxon>
        <taxon>Propionibacteriaceae</taxon>
        <taxon>Cutibacterium</taxon>
    </lineage>
</organism>
<proteinExistence type="predicted"/>
<feature type="transmembrane region" description="Helical" evidence="1">
    <location>
        <begin position="6"/>
        <end position="29"/>
    </location>
</feature>
<dbReference type="RefSeq" id="WP_002521092.1">
    <property type="nucleotide sequence ID" value="NZ_CABIZT010000002.1"/>
</dbReference>